<protein>
    <recommendedName>
        <fullName evidence="9">Letm1 RBD domain-containing protein</fullName>
    </recommendedName>
</protein>
<keyword evidence="2 8" id="KW-0812">Transmembrane</keyword>
<dbReference type="GO" id="GO:0005743">
    <property type="term" value="C:mitochondrial inner membrane"/>
    <property type="evidence" value="ECO:0007669"/>
    <property type="project" value="UniProtKB-SubCell"/>
</dbReference>
<evidence type="ECO:0000256" key="8">
    <source>
        <dbReference type="SAM" id="Phobius"/>
    </source>
</evidence>
<evidence type="ECO:0000313" key="11">
    <source>
        <dbReference type="Proteomes" id="UP000193719"/>
    </source>
</evidence>
<dbReference type="PANTHER" id="PTHR14009">
    <property type="entry name" value="LEUCINE ZIPPER-EF-HAND CONTAINING TRANSMEMBRANE PROTEIN"/>
    <property type="match status" value="1"/>
</dbReference>
<comment type="subcellular location">
    <subcellularLocation>
        <location evidence="1">Mitochondrion inner membrane</location>
        <topology evidence="1">Single-pass membrane protein</topology>
    </subcellularLocation>
</comment>
<dbReference type="InterPro" id="IPR044202">
    <property type="entry name" value="LETM1/MDM38-like"/>
</dbReference>
<dbReference type="Pfam" id="PF07766">
    <property type="entry name" value="LETM1_RBD"/>
    <property type="match status" value="1"/>
</dbReference>
<dbReference type="GO" id="GO:0043022">
    <property type="term" value="F:ribosome binding"/>
    <property type="evidence" value="ECO:0007669"/>
    <property type="project" value="InterPro"/>
</dbReference>
<feature type="domain" description="Letm1 RBD" evidence="9">
    <location>
        <begin position="243"/>
        <end position="449"/>
    </location>
</feature>
<dbReference type="AlphaFoldDB" id="A0A1Y1V4P5"/>
<dbReference type="PROSITE" id="PS51758">
    <property type="entry name" value="LETM1_RBD"/>
    <property type="match status" value="1"/>
</dbReference>
<evidence type="ECO:0000256" key="6">
    <source>
        <dbReference type="ARBA" id="ARBA00023136"/>
    </source>
</evidence>
<dbReference type="STRING" id="1754191.A0A1Y1V4P5"/>
<dbReference type="OrthoDB" id="73691at2759"/>
<accession>A0A1Y1V4P5</accession>
<reference evidence="10 11" key="2">
    <citation type="submission" date="2016-08" db="EMBL/GenBank/DDBJ databases">
        <title>Pervasive Adenine N6-methylation of Active Genes in Fungi.</title>
        <authorList>
            <consortium name="DOE Joint Genome Institute"/>
            <person name="Mondo S.J."/>
            <person name="Dannebaum R.O."/>
            <person name="Kuo R.C."/>
            <person name="Labutti K."/>
            <person name="Haridas S."/>
            <person name="Kuo A."/>
            <person name="Salamov A."/>
            <person name="Ahrendt S.R."/>
            <person name="Lipzen A."/>
            <person name="Sullivan W."/>
            <person name="Andreopoulos W.B."/>
            <person name="Clum A."/>
            <person name="Lindquist E."/>
            <person name="Daum C."/>
            <person name="Ramamoorthy G.K."/>
            <person name="Gryganskyi A."/>
            <person name="Culley D."/>
            <person name="Magnuson J.K."/>
            <person name="James T.Y."/>
            <person name="O'Malley M.A."/>
            <person name="Stajich J.E."/>
            <person name="Spatafora J.W."/>
            <person name="Visel A."/>
            <person name="Grigoriev I.V."/>
        </authorList>
    </citation>
    <scope>NUCLEOTIDE SEQUENCE [LARGE SCALE GENOMIC DNA]</scope>
    <source>
        <strain evidence="11">finn</strain>
    </source>
</reference>
<feature type="transmembrane region" description="Helical" evidence="8">
    <location>
        <begin position="238"/>
        <end position="259"/>
    </location>
</feature>
<evidence type="ECO:0000256" key="1">
    <source>
        <dbReference type="ARBA" id="ARBA00004434"/>
    </source>
</evidence>
<proteinExistence type="predicted"/>
<sequence>MNYIRVKNVSFGIVNSIPLKNGKYLFSQLANSQFNKKYGVIYLKFNSTYKKTTNIVVNRNLNTVSTTKKYSYQHNVLINSNTYGLREQLYKTIKYNLYNCSKCNLYAQPKSKKVEYDNALYDNNEKKVNDFKRDSSDNINIERQNINNSIEDELTIILNSNDNFFVKEWKQLKSFVWHLIIGSQVLIHEVEQSMELKRKRMDNIPLSRRESLLIRRSFHDSICVFPFFLLLITEPYYLYLLCSIFPTLVPSVYITPYILKKNIEKNKKHRKKIAKRASKLESWVSFDISVLNNENKVLQLDDMVMRQFDVDSLSWWHLKSCAGYLGLFGLLPKSILKIRIDEYLEYIKSDDEFICEEGIESLTLDELRQANEQRGFNSLGLTKEKLISNLTHWIDFYCNNEKVEIPRTVMILSHIYYDNVKYQSELKKRKELRKLKRKRFLNKYLSFLS</sequence>
<name>A0A1Y1V4P5_9FUNG</name>
<gene>
    <name evidence="10" type="ORF">BCR36DRAFT_584832</name>
</gene>
<evidence type="ECO:0000256" key="3">
    <source>
        <dbReference type="ARBA" id="ARBA00022792"/>
    </source>
</evidence>
<dbReference type="PANTHER" id="PTHR14009:SF1">
    <property type="entry name" value="MITOCHONDRIAL PROTON_CALCIUM EXCHANGER PROTEIN"/>
    <property type="match status" value="1"/>
</dbReference>
<evidence type="ECO:0000256" key="5">
    <source>
        <dbReference type="ARBA" id="ARBA00023128"/>
    </source>
</evidence>
<evidence type="ECO:0000259" key="9">
    <source>
        <dbReference type="PROSITE" id="PS51758"/>
    </source>
</evidence>
<keyword evidence="3" id="KW-0999">Mitochondrion inner membrane</keyword>
<keyword evidence="5 7" id="KW-0496">Mitochondrion</keyword>
<keyword evidence="6 8" id="KW-0472">Membrane</keyword>
<dbReference type="EMBL" id="MCFH01000031">
    <property type="protein sequence ID" value="ORX47318.1"/>
    <property type="molecule type" value="Genomic_DNA"/>
</dbReference>
<evidence type="ECO:0000313" key="10">
    <source>
        <dbReference type="EMBL" id="ORX47318.1"/>
    </source>
</evidence>
<dbReference type="GO" id="GO:0030003">
    <property type="term" value="P:intracellular monoatomic cation homeostasis"/>
    <property type="evidence" value="ECO:0007669"/>
    <property type="project" value="TreeGrafter"/>
</dbReference>
<dbReference type="InterPro" id="IPR033122">
    <property type="entry name" value="LETM1-like_RBD"/>
</dbReference>
<evidence type="ECO:0000256" key="2">
    <source>
        <dbReference type="ARBA" id="ARBA00022692"/>
    </source>
</evidence>
<evidence type="ECO:0000256" key="7">
    <source>
        <dbReference type="PROSITE-ProRule" id="PRU01094"/>
    </source>
</evidence>
<keyword evidence="4 8" id="KW-1133">Transmembrane helix</keyword>
<evidence type="ECO:0000256" key="4">
    <source>
        <dbReference type="ARBA" id="ARBA00022989"/>
    </source>
</evidence>
<keyword evidence="11" id="KW-1185">Reference proteome</keyword>
<dbReference type="Proteomes" id="UP000193719">
    <property type="component" value="Unassembled WGS sequence"/>
</dbReference>
<comment type="caution">
    <text evidence="10">The sequence shown here is derived from an EMBL/GenBank/DDBJ whole genome shotgun (WGS) entry which is preliminary data.</text>
</comment>
<reference evidence="10 11" key="1">
    <citation type="submission" date="2016-08" db="EMBL/GenBank/DDBJ databases">
        <title>Genomes of anaerobic fungi encode conserved fungal cellulosomes for biomass hydrolysis.</title>
        <authorList>
            <consortium name="DOE Joint Genome Institute"/>
            <person name="Haitjema C.H."/>
            <person name="Gilmore S.P."/>
            <person name="Henske J.K."/>
            <person name="Solomon K.V."/>
            <person name="De Groot R."/>
            <person name="Kuo A."/>
            <person name="Mondo S.J."/>
            <person name="Salamov A.A."/>
            <person name="Labutti K."/>
            <person name="Zhao Z."/>
            <person name="Chiniquy J."/>
            <person name="Barry K."/>
            <person name="Brewer H.M."/>
            <person name="Purvine S.O."/>
            <person name="Wright A.T."/>
            <person name="Boxma B."/>
            <person name="Van Alen T."/>
            <person name="Hackstein J.H."/>
            <person name="Baker S.E."/>
            <person name="Grigoriev I.V."/>
            <person name="O'Malley M.A."/>
        </authorList>
    </citation>
    <scope>NUCLEOTIDE SEQUENCE [LARGE SCALE GENOMIC DNA]</scope>
    <source>
        <strain evidence="11">finn</strain>
    </source>
</reference>
<organism evidence="10 11">
    <name type="scientific">Piromyces finnis</name>
    <dbReference type="NCBI Taxonomy" id="1754191"/>
    <lineage>
        <taxon>Eukaryota</taxon>
        <taxon>Fungi</taxon>
        <taxon>Fungi incertae sedis</taxon>
        <taxon>Chytridiomycota</taxon>
        <taxon>Chytridiomycota incertae sedis</taxon>
        <taxon>Neocallimastigomycetes</taxon>
        <taxon>Neocallimastigales</taxon>
        <taxon>Neocallimastigaceae</taxon>
        <taxon>Piromyces</taxon>
    </lineage>
</organism>